<protein>
    <recommendedName>
        <fullName evidence="2">Response regulator</fullName>
    </recommendedName>
</protein>
<gene>
    <name evidence="1" type="ORF">MRN14_00840</name>
</gene>
<dbReference type="Gene3D" id="3.40.50.2300">
    <property type="match status" value="1"/>
</dbReference>
<proteinExistence type="predicted"/>
<dbReference type="EMBL" id="CP095354">
    <property type="protein sequence ID" value="XAG81201.1"/>
    <property type="molecule type" value="Genomic_DNA"/>
</dbReference>
<dbReference type="AlphaFoldDB" id="A0AAU6V534"/>
<reference evidence="1" key="1">
    <citation type="submission" date="2022-03" db="EMBL/GenBank/DDBJ databases">
        <title>Sea Food Isolates.</title>
        <authorList>
            <person name="Li c."/>
        </authorList>
    </citation>
    <scope>NUCLEOTIDE SEQUENCE</scope>
    <source>
        <strain evidence="1">19NY03SH02</strain>
    </source>
</reference>
<sequence>MENKFKILFIDDELLGENSRKQLVESLNRDPRFEVEAHHPVNILKIINEGSLDDKYTLIIVDYKLNGNANELGQFCVNNGYSFTSIFKEKFPGTPVYLISQILEDDISLGEHYDKMLSHHILTKEIGRNLLASDCADYSALKDRVFYLGSAEDIADFLSVPIDSVEDFKKSLPLEFRDGLTNASEINTAEVIDKEASHIRFAKWINSYLLTKSGPLINLDELAVLFGVELEYFKKEVLERFKKEMKVFEYNGVFASSNEKLWWTQSVFNYVVNLLGLEATSTPWEKIPQHLGIDNSHWAKCCVCKDYYPECIAYDSDDKKLSVKLPAHWRCTTVSESYDIPAGFSPIFILDEE</sequence>
<accession>A0AAU6V534</accession>
<evidence type="ECO:0008006" key="2">
    <source>
        <dbReference type="Google" id="ProtNLM"/>
    </source>
</evidence>
<evidence type="ECO:0000313" key="1">
    <source>
        <dbReference type="EMBL" id="XAG81201.1"/>
    </source>
</evidence>
<organism evidence="1">
    <name type="scientific">bacterium 19NY03SH02</name>
    <dbReference type="NCBI Taxonomy" id="2920631"/>
    <lineage>
        <taxon>Bacteria</taxon>
    </lineage>
</organism>
<name>A0AAU6V534_UNCXX</name>